<accession>A0A2N9I4Y3</accession>
<gene>
    <name evidence="1" type="ORF">FSB_LOCUS46763</name>
</gene>
<protein>
    <submittedName>
        <fullName evidence="1">Uncharacterized protein</fullName>
    </submittedName>
</protein>
<evidence type="ECO:0000313" key="1">
    <source>
        <dbReference type="EMBL" id="SPD18881.1"/>
    </source>
</evidence>
<dbReference type="AlphaFoldDB" id="A0A2N9I4Y3"/>
<proteinExistence type="predicted"/>
<reference evidence="1" key="1">
    <citation type="submission" date="2018-02" db="EMBL/GenBank/DDBJ databases">
        <authorList>
            <person name="Cohen D.B."/>
            <person name="Kent A.D."/>
        </authorList>
    </citation>
    <scope>NUCLEOTIDE SEQUENCE</scope>
</reference>
<organism evidence="1">
    <name type="scientific">Fagus sylvatica</name>
    <name type="common">Beechnut</name>
    <dbReference type="NCBI Taxonomy" id="28930"/>
    <lineage>
        <taxon>Eukaryota</taxon>
        <taxon>Viridiplantae</taxon>
        <taxon>Streptophyta</taxon>
        <taxon>Embryophyta</taxon>
        <taxon>Tracheophyta</taxon>
        <taxon>Spermatophyta</taxon>
        <taxon>Magnoliopsida</taxon>
        <taxon>eudicotyledons</taxon>
        <taxon>Gunneridae</taxon>
        <taxon>Pentapetalae</taxon>
        <taxon>rosids</taxon>
        <taxon>fabids</taxon>
        <taxon>Fagales</taxon>
        <taxon>Fagaceae</taxon>
        <taxon>Fagus</taxon>
    </lineage>
</organism>
<dbReference type="EMBL" id="OIVN01004713">
    <property type="protein sequence ID" value="SPD18881.1"/>
    <property type="molecule type" value="Genomic_DNA"/>
</dbReference>
<name>A0A2N9I4Y3_FAGSY</name>
<sequence length="57" mass="6289">MPHFQAPWPKLSSLPPLKAVAPPLMVPPYRSSTATMAMDKSSQALTLSFLWLHASRV</sequence>